<proteinExistence type="inferred from homology"/>
<reference evidence="4 5" key="1">
    <citation type="submission" date="2016-07" db="EMBL/GenBank/DDBJ databases">
        <title>Characterization of isolates of Eisenbergiella tayi derived from blood cultures, using whole genome sequencing.</title>
        <authorList>
            <person name="Burdz T."/>
            <person name="Wiebe D."/>
            <person name="Huynh C."/>
            <person name="Bernard K."/>
        </authorList>
    </citation>
    <scope>NUCLEOTIDE SEQUENCE [LARGE SCALE GENOMIC DNA]</scope>
    <source>
        <strain evidence="4 5">NML 110608</strain>
    </source>
</reference>
<dbReference type="NCBIfam" id="TIGR01426">
    <property type="entry name" value="MGT"/>
    <property type="match status" value="1"/>
</dbReference>
<dbReference type="RefSeq" id="WP_069153971.1">
    <property type="nucleotide sequence ID" value="NZ_DAWDRA010000116.1"/>
</dbReference>
<dbReference type="EC" id="2.4.1.-" evidence="4"/>
<protein>
    <submittedName>
        <fullName evidence="4">Oleandomycin glycosyltransferase</fullName>
        <ecNumber evidence="4">2.4.1.-</ecNumber>
    </submittedName>
</protein>
<dbReference type="EMBL" id="MCGH01000003">
    <property type="protein sequence ID" value="ODM03522.1"/>
    <property type="molecule type" value="Genomic_DNA"/>
</dbReference>
<accession>A0A1E3A421</accession>
<feature type="domain" description="Erythromycin biosynthesis protein CIII-like C-terminal" evidence="3">
    <location>
        <begin position="254"/>
        <end position="366"/>
    </location>
</feature>
<gene>
    <name evidence="4" type="primary">oleD</name>
    <name evidence="4" type="ORF">BEI61_04320</name>
</gene>
<keyword evidence="2 4" id="KW-0808">Transferase</keyword>
<keyword evidence="4" id="KW-0328">Glycosyltransferase</keyword>
<organism evidence="4 5">
    <name type="scientific">Eisenbergiella tayi</name>
    <dbReference type="NCBI Taxonomy" id="1432052"/>
    <lineage>
        <taxon>Bacteria</taxon>
        <taxon>Bacillati</taxon>
        <taxon>Bacillota</taxon>
        <taxon>Clostridia</taxon>
        <taxon>Lachnospirales</taxon>
        <taxon>Lachnospiraceae</taxon>
        <taxon>Eisenbergiella</taxon>
    </lineage>
</organism>
<dbReference type="PANTHER" id="PTHR21015:SF22">
    <property type="entry name" value="GLYCOSYLTRANSFERASE"/>
    <property type="match status" value="1"/>
</dbReference>
<name>A0A1E3A421_9FIRM</name>
<dbReference type="SUPFAM" id="SSF53756">
    <property type="entry name" value="UDP-Glycosyltransferase/glycogen phosphorylase"/>
    <property type="match status" value="1"/>
</dbReference>
<dbReference type="PATRIC" id="fig|1432052.4.peg.4792"/>
<dbReference type="PANTHER" id="PTHR21015">
    <property type="entry name" value="UDP-N-ACETYLGLUCOSAMINE--N-ACETYLMURAMYL-(PENTAPEPTIDE) PYROPHOSPHORYL-UNDECAPRENOL N-ACETYLGLUCOSAMINE TRANSFERASE 1"/>
    <property type="match status" value="1"/>
</dbReference>
<dbReference type="InterPro" id="IPR010610">
    <property type="entry name" value="EryCIII-like_C"/>
</dbReference>
<comment type="caution">
    <text evidence="4">The sequence shown here is derived from an EMBL/GenBank/DDBJ whole genome shotgun (WGS) entry which is preliminary data.</text>
</comment>
<dbReference type="Gene3D" id="3.40.50.2000">
    <property type="entry name" value="Glycogen Phosphorylase B"/>
    <property type="match status" value="2"/>
</dbReference>
<sequence length="390" mass="43748">MSRIAFFNIPAYGHTNPTLEVVRELVKRGHEVHYYSFREFRDRIENTGAACICCDEYMPPAPADIDKKVGRDLASLISMTVHVTLAMEERILKEFGEWKPDCIVSDSICIWGKLYAKRLGIPYVCSTTTFAFNRYTAKLMKQKPGEIFRMMAGMSEINARMEELRQHGYQADKFYELLQNDNDTDTIVYTSPEFQPMADTFSSRYRFTGPSLAVPVSAAAERRRPLVYVSLGTVLNKKDSFYRNCMEALKGENIDVIMAVGSRTDIPSLGDIPSNFTISPRVDQLQVLQEASVFITHCGMNSVSESLYFGVPLVLFPQQPEEGAVARRVQELGAGIFLKSTRPAVLKRTVTYLLENQSCRENAGKIGAGLKRAGGALKAADTIEEIIEKK</sequence>
<dbReference type="GO" id="GO:0008194">
    <property type="term" value="F:UDP-glycosyltransferase activity"/>
    <property type="evidence" value="ECO:0007669"/>
    <property type="project" value="InterPro"/>
</dbReference>
<dbReference type="GO" id="GO:0016758">
    <property type="term" value="F:hexosyltransferase activity"/>
    <property type="evidence" value="ECO:0007669"/>
    <property type="project" value="InterPro"/>
</dbReference>
<evidence type="ECO:0000313" key="4">
    <source>
        <dbReference type="EMBL" id="ODM03522.1"/>
    </source>
</evidence>
<evidence type="ECO:0000256" key="1">
    <source>
        <dbReference type="ARBA" id="ARBA00009995"/>
    </source>
</evidence>
<dbReference type="CDD" id="cd03784">
    <property type="entry name" value="GT1_Gtf-like"/>
    <property type="match status" value="1"/>
</dbReference>
<evidence type="ECO:0000313" key="5">
    <source>
        <dbReference type="Proteomes" id="UP000094067"/>
    </source>
</evidence>
<dbReference type="Proteomes" id="UP000094067">
    <property type="component" value="Unassembled WGS sequence"/>
</dbReference>
<evidence type="ECO:0000259" key="3">
    <source>
        <dbReference type="Pfam" id="PF06722"/>
    </source>
</evidence>
<evidence type="ECO:0000256" key="2">
    <source>
        <dbReference type="ARBA" id="ARBA00022679"/>
    </source>
</evidence>
<comment type="similarity">
    <text evidence="1">Belongs to the UDP-glycosyltransferase family.</text>
</comment>
<dbReference type="InterPro" id="IPR006326">
    <property type="entry name" value="UDPGT_MGT-like"/>
</dbReference>
<dbReference type="FunFam" id="3.40.50.2000:FF:000072">
    <property type="entry name" value="Glycosyl transferase"/>
    <property type="match status" value="1"/>
</dbReference>
<dbReference type="InterPro" id="IPR002213">
    <property type="entry name" value="UDP_glucos_trans"/>
</dbReference>
<dbReference type="AlphaFoldDB" id="A0A1E3A421"/>
<dbReference type="Pfam" id="PF06722">
    <property type="entry name" value="EryCIII-like_C"/>
    <property type="match status" value="1"/>
</dbReference>